<dbReference type="PANTHER" id="PTHR33055">
    <property type="entry name" value="TRANSPOSASE FOR INSERTION SEQUENCE ELEMENT IS1111A"/>
    <property type="match status" value="1"/>
</dbReference>
<dbReference type="KEGG" id="acab:QRX50_07225"/>
<protein>
    <submittedName>
        <fullName evidence="4">IS110 family transposase</fullName>
    </submittedName>
</protein>
<dbReference type="GO" id="GO:0004803">
    <property type="term" value="F:transposase activity"/>
    <property type="evidence" value="ECO:0007669"/>
    <property type="project" value="InterPro"/>
</dbReference>
<evidence type="ECO:0000313" key="5">
    <source>
        <dbReference type="Proteomes" id="UP001236014"/>
    </source>
</evidence>
<dbReference type="EMBL" id="CP127294">
    <property type="protein sequence ID" value="WIX80554.1"/>
    <property type="molecule type" value="Genomic_DNA"/>
</dbReference>
<accession>A0A9Y2IJG3</accession>
<dbReference type="Proteomes" id="UP001236014">
    <property type="component" value="Chromosome"/>
</dbReference>
<dbReference type="PANTHER" id="PTHR33055:SF3">
    <property type="entry name" value="PUTATIVE TRANSPOSASE FOR IS117-RELATED"/>
    <property type="match status" value="1"/>
</dbReference>
<dbReference type="NCBIfam" id="NF033542">
    <property type="entry name" value="transpos_IS110"/>
    <property type="match status" value="1"/>
</dbReference>
<dbReference type="Pfam" id="PF02371">
    <property type="entry name" value="Transposase_20"/>
    <property type="match status" value="1"/>
</dbReference>
<dbReference type="KEGG" id="acab:QRX50_27360"/>
<reference evidence="4 5" key="1">
    <citation type="submission" date="2023-06" db="EMBL/GenBank/DDBJ databases">
        <authorList>
            <person name="Oyuntsetseg B."/>
            <person name="Kim S.B."/>
        </authorList>
    </citation>
    <scope>NUCLEOTIDE SEQUENCE [LARGE SCALE GENOMIC DNA]</scope>
    <source>
        <strain evidence="4 5">2-15</strain>
    </source>
</reference>
<dbReference type="RefSeq" id="WP_285966028.1">
    <property type="nucleotide sequence ID" value="NZ_CP127294.1"/>
</dbReference>
<evidence type="ECO:0000259" key="1">
    <source>
        <dbReference type="Pfam" id="PF01548"/>
    </source>
</evidence>
<dbReference type="GO" id="GO:0003677">
    <property type="term" value="F:DNA binding"/>
    <property type="evidence" value="ECO:0007669"/>
    <property type="project" value="InterPro"/>
</dbReference>
<dbReference type="GO" id="GO:0006313">
    <property type="term" value="P:DNA transposition"/>
    <property type="evidence" value="ECO:0007669"/>
    <property type="project" value="InterPro"/>
</dbReference>
<dbReference type="InterPro" id="IPR003346">
    <property type="entry name" value="Transposase_20"/>
</dbReference>
<dbReference type="AlphaFoldDB" id="A0A9Y2IJG3"/>
<dbReference type="InterPro" id="IPR002525">
    <property type="entry name" value="Transp_IS110-like_N"/>
</dbReference>
<organism evidence="4 5">
    <name type="scientific">Amycolatopsis carbonis</name>
    <dbReference type="NCBI Taxonomy" id="715471"/>
    <lineage>
        <taxon>Bacteria</taxon>
        <taxon>Bacillati</taxon>
        <taxon>Actinomycetota</taxon>
        <taxon>Actinomycetes</taxon>
        <taxon>Pseudonocardiales</taxon>
        <taxon>Pseudonocardiaceae</taxon>
        <taxon>Amycolatopsis</taxon>
    </lineage>
</organism>
<evidence type="ECO:0000313" key="3">
    <source>
        <dbReference type="EMBL" id="WIX75252.1"/>
    </source>
</evidence>
<keyword evidence="5" id="KW-1185">Reference proteome</keyword>
<sequence length="401" mass="42198">MSSSFGVFLGLDVGKGGHHAVGLDPDGKRLHDGPLPNTEPKLRALFAKLAQHGTLLVVVDQPATIGALPVAVARAAGHQVAYLPGLAMRRIADLYPGRAKTDARDAFVIADAARSLPHTLRPVDVGDDALAELDVLVGFDDDLAGEATRIANRIRGLLTGIHPALERAIGPRISHPAVLELLSRCGGPAGIAKAGRRKLAAIAKVHAPRMGDALVDAIMTALDEQPVTVPGTAAADTVLPRLADSLKTVLQQRKAVAEQVEGILDAHPLAGVLISMPGIGVRTAARILLEIGDASNFKSSGHLAAYAGIAPVTRSSGSSIKGEHPARTGNRKLKRAFFLAAFAALADPTSRTYYDRKRAEGKKHNAALICLARRRCDVLYAMLRNGTHYRHPEPAPTTTAA</sequence>
<evidence type="ECO:0000259" key="2">
    <source>
        <dbReference type="Pfam" id="PF02371"/>
    </source>
</evidence>
<dbReference type="Pfam" id="PF01548">
    <property type="entry name" value="DEDD_Tnp_IS110"/>
    <property type="match status" value="1"/>
</dbReference>
<dbReference type="EMBL" id="CP127294">
    <property type="protein sequence ID" value="WIX75252.1"/>
    <property type="molecule type" value="Genomic_DNA"/>
</dbReference>
<proteinExistence type="predicted"/>
<gene>
    <name evidence="4" type="ORF">QRX50_07225</name>
    <name evidence="3" type="ORF">QRX50_27360</name>
</gene>
<dbReference type="InterPro" id="IPR047650">
    <property type="entry name" value="Transpos_IS110"/>
</dbReference>
<evidence type="ECO:0000313" key="4">
    <source>
        <dbReference type="EMBL" id="WIX80554.1"/>
    </source>
</evidence>
<feature type="domain" description="Transposase IS116/IS110/IS902 C-terminal" evidence="2">
    <location>
        <begin position="272"/>
        <end position="354"/>
    </location>
</feature>
<name>A0A9Y2IJG3_9PSEU</name>
<feature type="domain" description="Transposase IS110-like N-terminal" evidence="1">
    <location>
        <begin position="9"/>
        <end position="163"/>
    </location>
</feature>